<protein>
    <submittedName>
        <fullName evidence="3">GTPase HRas isoform X3</fullName>
    </submittedName>
</protein>
<dbReference type="GeneID" id="103671035"/>
<accession>A0A384CSK1</accession>
<feature type="chain" id="PRO_5035459304" evidence="1">
    <location>
        <begin position="25"/>
        <end position="110"/>
    </location>
</feature>
<evidence type="ECO:0000313" key="2">
    <source>
        <dbReference type="Proteomes" id="UP000261680"/>
    </source>
</evidence>
<name>A0A384CSK1_URSMA</name>
<keyword evidence="1" id="KW-0732">Signal</keyword>
<feature type="signal peptide" evidence="1">
    <location>
        <begin position="1"/>
        <end position="24"/>
    </location>
</feature>
<dbReference type="Proteomes" id="UP000261680">
    <property type="component" value="Unplaced"/>
</dbReference>
<dbReference type="CTD" id="3265"/>
<dbReference type="RefSeq" id="XP_008697817.2">
    <property type="nucleotide sequence ID" value="XM_008699595.2"/>
</dbReference>
<dbReference type="KEGG" id="umr:103671035"/>
<dbReference type="AlphaFoldDB" id="A0A384CSK1"/>
<evidence type="ECO:0000313" key="3">
    <source>
        <dbReference type="RefSeq" id="XP_008697817.2"/>
    </source>
</evidence>
<evidence type="ECO:0000256" key="1">
    <source>
        <dbReference type="SAM" id="SignalP"/>
    </source>
</evidence>
<reference evidence="3" key="1">
    <citation type="submission" date="2025-08" db="UniProtKB">
        <authorList>
            <consortium name="RefSeq"/>
        </authorList>
    </citation>
    <scope>IDENTIFICATION</scope>
    <source>
        <tissue evidence="3">Whole blood</tissue>
    </source>
</reference>
<keyword evidence="2" id="KW-1185">Reference proteome</keyword>
<proteinExistence type="predicted"/>
<gene>
    <name evidence="3" type="primary">HRAS</name>
</gene>
<sequence length="110" mass="12027">MTCPWCWWGTSVIWLRALWSPGRHRTLPAAMASPTSRRRPRRARAAALALAPAPGPSGTLRDPRDPAAPSAGVEDAFYTLVREIRQHKVRKLSPPDEGGPGCLSCRCLLS</sequence>
<organism evidence="2 3">
    <name type="scientific">Ursus maritimus</name>
    <name type="common">Polar bear</name>
    <name type="synonym">Thalarctos maritimus</name>
    <dbReference type="NCBI Taxonomy" id="29073"/>
    <lineage>
        <taxon>Eukaryota</taxon>
        <taxon>Metazoa</taxon>
        <taxon>Chordata</taxon>
        <taxon>Craniata</taxon>
        <taxon>Vertebrata</taxon>
        <taxon>Euteleostomi</taxon>
        <taxon>Mammalia</taxon>
        <taxon>Eutheria</taxon>
        <taxon>Laurasiatheria</taxon>
        <taxon>Carnivora</taxon>
        <taxon>Caniformia</taxon>
        <taxon>Ursidae</taxon>
        <taxon>Ursus</taxon>
    </lineage>
</organism>